<comment type="pathway">
    <text evidence="1 15">Phospholipid metabolism; phosphatidylcholine biosynthesis.</text>
</comment>
<accession>F0Z9J5</accession>
<proteinExistence type="inferred from homology"/>
<dbReference type="FunCoup" id="F0Z9J5">
    <property type="interactions" value="1"/>
</dbReference>
<feature type="transmembrane region" description="Helical" evidence="16">
    <location>
        <begin position="101"/>
        <end position="119"/>
    </location>
</feature>
<dbReference type="EC" id="2.1.1.71" evidence="15"/>
<feature type="transmembrane region" description="Helical" evidence="16">
    <location>
        <begin position="158"/>
        <end position="183"/>
    </location>
</feature>
<dbReference type="KEGG" id="dpp:DICPUDRAFT_75067"/>
<organism evidence="17 18">
    <name type="scientific">Dictyostelium purpureum</name>
    <name type="common">Slime mold</name>
    <dbReference type="NCBI Taxonomy" id="5786"/>
    <lineage>
        <taxon>Eukaryota</taxon>
        <taxon>Amoebozoa</taxon>
        <taxon>Evosea</taxon>
        <taxon>Eumycetozoa</taxon>
        <taxon>Dictyostelia</taxon>
        <taxon>Dictyosteliales</taxon>
        <taxon>Dictyosteliaceae</taxon>
        <taxon>Dictyostelium</taxon>
    </lineage>
</organism>
<name>F0Z9J5_DICPU</name>
<dbReference type="FunFam" id="1.20.120.1630:FF:000005">
    <property type="entry name" value="Phosphatidylethanolamine N-methyltransferase"/>
    <property type="match status" value="1"/>
</dbReference>
<keyword evidence="12 15" id="KW-0472">Membrane</keyword>
<evidence type="ECO:0000256" key="10">
    <source>
        <dbReference type="ARBA" id="ARBA00023098"/>
    </source>
</evidence>
<feature type="binding site" evidence="15">
    <location>
        <begin position="190"/>
        <end position="191"/>
    </location>
    <ligand>
        <name>S-adenosyl-L-methionine</name>
        <dbReference type="ChEBI" id="CHEBI:59789"/>
    </ligand>
</feature>
<feature type="topological domain" description="Cytoplasmic" evidence="15">
    <location>
        <begin position="77"/>
        <end position="103"/>
    </location>
</feature>
<dbReference type="Proteomes" id="UP000001064">
    <property type="component" value="Unassembled WGS sequence"/>
</dbReference>
<evidence type="ECO:0000256" key="9">
    <source>
        <dbReference type="ARBA" id="ARBA00022989"/>
    </source>
</evidence>
<comment type="similarity">
    <text evidence="15">Belongs to the class VI-like SAM-binding methyltransferase superfamily. PEMT/PEM2 methyltransferase family.</text>
</comment>
<dbReference type="GeneID" id="10509975"/>
<dbReference type="OrthoDB" id="8300106at2759"/>
<dbReference type="UniPathway" id="UPA00753"/>
<feature type="topological domain" description="Cytoplasmic" evidence="15">
    <location>
        <begin position="189"/>
        <end position="210"/>
    </location>
</feature>
<keyword evidence="8 15" id="KW-0256">Endoplasmic reticulum</keyword>
<keyword evidence="9 15" id="KW-1133">Transmembrane helix</keyword>
<evidence type="ECO:0000256" key="1">
    <source>
        <dbReference type="ARBA" id="ARBA00004969"/>
    </source>
</evidence>
<keyword evidence="13 15" id="KW-0594">Phospholipid biosynthesis</keyword>
<keyword evidence="5 15" id="KW-0808">Transferase</keyword>
<keyword evidence="18" id="KW-1185">Reference proteome</keyword>
<dbReference type="PROSITE" id="PS51599">
    <property type="entry name" value="SAM_PEMT_PEM2"/>
    <property type="match status" value="1"/>
</dbReference>
<keyword evidence="11 15" id="KW-0496">Mitochondrion</keyword>
<evidence type="ECO:0000256" key="16">
    <source>
        <dbReference type="SAM" id="Phobius"/>
    </source>
</evidence>
<evidence type="ECO:0000256" key="4">
    <source>
        <dbReference type="ARBA" id="ARBA00022603"/>
    </source>
</evidence>
<dbReference type="HAMAP" id="MF_03216">
    <property type="entry name" value="PLMT"/>
    <property type="match status" value="1"/>
</dbReference>
<dbReference type="EMBL" id="GL870958">
    <property type="protein sequence ID" value="EGC39396.1"/>
    <property type="molecule type" value="Genomic_DNA"/>
</dbReference>
<keyword evidence="7 15" id="KW-0812">Transmembrane</keyword>
<dbReference type="Pfam" id="PF04191">
    <property type="entry name" value="PEMT"/>
    <property type="match status" value="1"/>
</dbReference>
<feature type="topological domain" description="Lumenal" evidence="15">
    <location>
        <begin position="125"/>
        <end position="167"/>
    </location>
</feature>
<feature type="intramembrane region" description="Helical" evidence="15">
    <location>
        <begin position="23"/>
        <end position="43"/>
    </location>
</feature>
<keyword evidence="10 15" id="KW-0443">Lipid metabolism</keyword>
<keyword evidence="14 15" id="KW-1208">Phospholipid metabolism</keyword>
<feature type="binding site" evidence="15">
    <location>
        <begin position="108"/>
        <end position="110"/>
    </location>
    <ligand>
        <name>S-adenosyl-L-methionine</name>
        <dbReference type="ChEBI" id="CHEBI:59789"/>
    </ligand>
</feature>
<evidence type="ECO:0000256" key="13">
    <source>
        <dbReference type="ARBA" id="ARBA00023209"/>
    </source>
</evidence>
<comment type="function">
    <text evidence="15">Catalyzes the three sequential steps of the methylation pathway for the biosynthesis of phosphatidylcholine, a critical and essential component for membrane structure. Uses S-adenosylmethionine (S-adenosyl-L-methionine, SAM or AdoMet) as the methyl group donor for the methylation of phosphatidylethanolamine (1,2-diacyl-sn-glycero-3-phosphoethanolamine, PE) to phosphatidylmonomethylethanolamine (1,2-diacyl-sn-glycero-3-phospho-N-methylethanolamine, PMME), PMME to phosphatidyldimethylethanolamine (1,2-diacyl-sn-glycero-3-phospho-N,N-dimethylethanolamine, PDME), and PDME to phosphatidylcholine (1,2-diacyl-sn-glycero-3-phosphocholine, PC), producing S-adenosyl-L-homocysteine in each step.</text>
</comment>
<evidence type="ECO:0000256" key="15">
    <source>
        <dbReference type="HAMAP-Rule" id="MF_03216"/>
    </source>
</evidence>
<keyword evidence="4 15" id="KW-0489">Methyltransferase</keyword>
<dbReference type="InParanoid" id="F0Z9J5"/>
<dbReference type="STRING" id="5786.F0Z9J5"/>
<dbReference type="PANTHER" id="PTHR15458:SF5">
    <property type="entry name" value="PHOSPHATIDYLETHANOLAMINE N-METHYLTRANSFERASE"/>
    <property type="match status" value="1"/>
</dbReference>
<dbReference type="OMA" id="PTFWNIA"/>
<dbReference type="GO" id="GO:0005789">
    <property type="term" value="C:endoplasmic reticulum membrane"/>
    <property type="evidence" value="ECO:0007669"/>
    <property type="project" value="UniProtKB-SubCell"/>
</dbReference>
<gene>
    <name evidence="17" type="ORF">DICPUDRAFT_75067</name>
</gene>
<evidence type="ECO:0000313" key="17">
    <source>
        <dbReference type="EMBL" id="EGC39396.1"/>
    </source>
</evidence>
<dbReference type="InterPro" id="IPR024960">
    <property type="entry name" value="PEMT/MFAP"/>
</dbReference>
<dbReference type="VEuPathDB" id="AmoebaDB:DICPUDRAFT_75067"/>
<protein>
    <recommendedName>
        <fullName evidence="15">Phosphatidylethanolamine N-methyltransferase</fullName>
        <shortName evidence="15">PEAMT</shortName>
        <shortName evidence="15">PEMT</shortName>
        <ecNumber evidence="15">2.1.1.17</ecNumber>
        <ecNumber evidence="15">2.1.1.71</ecNumber>
    </recommendedName>
    <alternativeName>
        <fullName evidence="15">Phospholipid methyltransferase</fullName>
        <shortName evidence="15">PLMT</shortName>
    </alternativeName>
</protein>
<evidence type="ECO:0000256" key="7">
    <source>
        <dbReference type="ARBA" id="ARBA00022692"/>
    </source>
</evidence>
<evidence type="ECO:0000256" key="12">
    <source>
        <dbReference type="ARBA" id="ARBA00023136"/>
    </source>
</evidence>
<evidence type="ECO:0000256" key="14">
    <source>
        <dbReference type="ARBA" id="ARBA00023264"/>
    </source>
</evidence>
<reference evidence="18" key="1">
    <citation type="journal article" date="2011" name="Genome Biol.">
        <title>Comparative genomics of the social amoebae Dictyostelium discoideum and Dictyostelium purpureum.</title>
        <authorList>
            <consortium name="US DOE Joint Genome Institute (JGI-PGF)"/>
            <person name="Sucgang R."/>
            <person name="Kuo A."/>
            <person name="Tian X."/>
            <person name="Salerno W."/>
            <person name="Parikh A."/>
            <person name="Feasley C.L."/>
            <person name="Dalin E."/>
            <person name="Tu H."/>
            <person name="Huang E."/>
            <person name="Barry K."/>
            <person name="Lindquist E."/>
            <person name="Shapiro H."/>
            <person name="Bruce D."/>
            <person name="Schmutz J."/>
            <person name="Salamov A."/>
            <person name="Fey P."/>
            <person name="Gaudet P."/>
            <person name="Anjard C."/>
            <person name="Babu M.M."/>
            <person name="Basu S."/>
            <person name="Bushmanova Y."/>
            <person name="van der Wel H."/>
            <person name="Katoh-Kurasawa M."/>
            <person name="Dinh C."/>
            <person name="Coutinho P.M."/>
            <person name="Saito T."/>
            <person name="Elias M."/>
            <person name="Schaap P."/>
            <person name="Kay R.R."/>
            <person name="Henrissat B."/>
            <person name="Eichinger L."/>
            <person name="Rivero F."/>
            <person name="Putnam N.H."/>
            <person name="West C.M."/>
            <person name="Loomis W.F."/>
            <person name="Chisholm R.L."/>
            <person name="Shaulsky G."/>
            <person name="Strassmann J.E."/>
            <person name="Queller D.C."/>
            <person name="Kuspa A."/>
            <person name="Grigoriev I.V."/>
        </authorList>
    </citation>
    <scope>NUCLEOTIDE SEQUENCE [LARGE SCALE GENOMIC DNA]</scope>
    <source>
        <strain evidence="18">QSDP1</strain>
    </source>
</reference>
<evidence type="ECO:0000256" key="3">
    <source>
        <dbReference type="ARBA" id="ARBA00022516"/>
    </source>
</evidence>
<dbReference type="GO" id="GO:0000773">
    <property type="term" value="F:phosphatidyl-N-methylethanolamine N-methyltransferase activity"/>
    <property type="evidence" value="ECO:0007669"/>
    <property type="project" value="UniProtKB-UniRule"/>
</dbReference>
<dbReference type="eggNOG" id="KOG4142">
    <property type="taxonomic scope" value="Eukaryota"/>
</dbReference>
<evidence type="ECO:0000256" key="5">
    <source>
        <dbReference type="ARBA" id="ARBA00022679"/>
    </source>
</evidence>
<feature type="topological domain" description="Lumenal" evidence="15">
    <location>
        <begin position="1"/>
        <end position="22"/>
    </location>
</feature>
<dbReference type="PANTHER" id="PTHR15458">
    <property type="entry name" value="PHOSPHATIDYLETHANOLAMINE N-METHYLTRANSFERASE"/>
    <property type="match status" value="1"/>
</dbReference>
<dbReference type="AlphaFoldDB" id="F0Z9J5"/>
<dbReference type="RefSeq" id="XP_003284070.1">
    <property type="nucleotide sequence ID" value="XM_003284022.1"/>
</dbReference>
<feature type="transmembrane region" description="Helical" evidence="16">
    <location>
        <begin position="62"/>
        <end position="81"/>
    </location>
</feature>
<comment type="catalytic activity">
    <reaction evidence="15">
        <text>a 1,2-diacyl-sn-glycero-3-phospho-N-methylethanolamine + S-adenosyl-L-methionine = a 1,2-diacyl-sn-glycero-3-phospho-N,N-dimethylethanolamine + S-adenosyl-L-homocysteine + H(+)</text>
        <dbReference type="Rhea" id="RHEA:32735"/>
        <dbReference type="ChEBI" id="CHEBI:15378"/>
        <dbReference type="ChEBI" id="CHEBI:57856"/>
        <dbReference type="ChEBI" id="CHEBI:59789"/>
        <dbReference type="ChEBI" id="CHEBI:64572"/>
        <dbReference type="ChEBI" id="CHEBI:64573"/>
        <dbReference type="EC" id="2.1.1.71"/>
    </reaction>
</comment>
<comment type="subcellular location">
    <subcellularLocation>
        <location evidence="15">Endoplasmic reticulum membrane</location>
        <topology evidence="15">Multi-pass membrane protein</topology>
    </subcellularLocation>
    <subcellularLocation>
        <location evidence="15">Mitochondrion membrane</location>
        <topology evidence="15">Multi-pass membrane protein</topology>
    </subcellularLocation>
</comment>
<keyword evidence="6 15" id="KW-0949">S-adenosyl-L-methionine</keyword>
<evidence type="ECO:0000256" key="2">
    <source>
        <dbReference type="ARBA" id="ARBA00005189"/>
    </source>
</evidence>
<dbReference type="GO" id="GO:0031966">
    <property type="term" value="C:mitochondrial membrane"/>
    <property type="evidence" value="ECO:0007669"/>
    <property type="project" value="UniProtKB-SubCell"/>
</dbReference>
<dbReference type="EC" id="2.1.1.17" evidence="15"/>
<dbReference type="PIRSF" id="PIRSF005444">
    <property type="entry name" value="PEMT"/>
    <property type="match status" value="1"/>
</dbReference>
<evidence type="ECO:0000313" key="18">
    <source>
        <dbReference type="Proteomes" id="UP000001064"/>
    </source>
</evidence>
<comment type="catalytic activity">
    <reaction evidence="15">
        <text>a 1,2-diacyl-sn-glycero-3-phosphoethanolamine + S-adenosyl-L-methionine = a 1,2-diacyl-sn-glycero-3-phospho-N-methylethanolamine + S-adenosyl-L-homocysteine + H(+)</text>
        <dbReference type="Rhea" id="RHEA:11164"/>
        <dbReference type="ChEBI" id="CHEBI:15378"/>
        <dbReference type="ChEBI" id="CHEBI:57856"/>
        <dbReference type="ChEBI" id="CHEBI:59789"/>
        <dbReference type="ChEBI" id="CHEBI:64573"/>
        <dbReference type="ChEBI" id="CHEBI:64612"/>
        <dbReference type="EC" id="2.1.1.17"/>
    </reaction>
</comment>
<comment type="pathway">
    <text evidence="2">Lipid metabolism.</text>
</comment>
<feature type="transmembrane region" description="Helical" evidence="16">
    <location>
        <begin position="23"/>
        <end position="41"/>
    </location>
</feature>
<keyword evidence="3 15" id="KW-0444">Lipid biosynthesis</keyword>
<comment type="catalytic activity">
    <reaction evidence="15">
        <text>a 1,2-diacyl-sn-glycero-3-phospho-N,N-dimethylethanolamine + S-adenosyl-L-methionine = a 1,2-diacyl-sn-glycero-3-phosphocholine + S-adenosyl-L-homocysteine + H(+)</text>
        <dbReference type="Rhea" id="RHEA:32739"/>
        <dbReference type="ChEBI" id="CHEBI:15378"/>
        <dbReference type="ChEBI" id="CHEBI:57643"/>
        <dbReference type="ChEBI" id="CHEBI:57856"/>
        <dbReference type="ChEBI" id="CHEBI:59789"/>
        <dbReference type="ChEBI" id="CHEBI:64572"/>
    </reaction>
</comment>
<evidence type="ECO:0000256" key="11">
    <source>
        <dbReference type="ARBA" id="ARBA00023128"/>
    </source>
</evidence>
<sequence length="210" mass="23852">MFEEYLNQEYFEYLAAHIDFTETYFLAAVACIIFNPLWWNITARLEYRTQFMTKMCGGPYKGCYLLAFLIFALGILRDYLFSEALNRQAVFAGFDNFECEVISYILYGVGGILVLGAYLKLGITGTYLGDYFGILMKERVTGFPFNVMNNPMYNGSCMLFLAHAISGKSLAGVALTIVVYIVYKFALVFEESFTNYIYSNAAKKSSKKSN</sequence>
<evidence type="ECO:0000256" key="8">
    <source>
        <dbReference type="ARBA" id="ARBA00022824"/>
    </source>
</evidence>
<dbReference type="GO" id="GO:0006656">
    <property type="term" value="P:phosphatidylcholine biosynthetic process"/>
    <property type="evidence" value="ECO:0000318"/>
    <property type="project" value="GO_Central"/>
</dbReference>
<evidence type="ECO:0000256" key="6">
    <source>
        <dbReference type="ARBA" id="ARBA00022691"/>
    </source>
</evidence>
<dbReference type="GO" id="GO:0032259">
    <property type="term" value="P:methylation"/>
    <property type="evidence" value="ECO:0007669"/>
    <property type="project" value="UniProtKB-KW"/>
</dbReference>
<dbReference type="InterPro" id="IPR007318">
    <property type="entry name" value="Phopholipid_MeTrfase"/>
</dbReference>
<feature type="topological domain" description="Lumenal" evidence="15">
    <location>
        <begin position="44"/>
        <end position="55"/>
    </location>
</feature>
<dbReference type="GO" id="GO:0004608">
    <property type="term" value="F:phosphatidylethanolamine N-methyltransferase activity"/>
    <property type="evidence" value="ECO:0007669"/>
    <property type="project" value="UniProtKB-UniRule"/>
</dbReference>